<dbReference type="GO" id="GO:0006751">
    <property type="term" value="P:glutathione catabolic process"/>
    <property type="evidence" value="ECO:0007669"/>
    <property type="project" value="InterPro"/>
</dbReference>
<dbReference type="HOGENOM" id="CLU_070703_1_2_5"/>
<dbReference type="PANTHER" id="PTHR12192">
    <property type="entry name" value="CATION TRANSPORT PROTEIN CHAC-RELATED"/>
    <property type="match status" value="1"/>
</dbReference>
<evidence type="ECO:0000313" key="4">
    <source>
        <dbReference type="Proteomes" id="UP000000552"/>
    </source>
</evidence>
<dbReference type="SUPFAM" id="SSF110857">
    <property type="entry name" value="Gamma-glutamyl cyclotransferase-like"/>
    <property type="match status" value="1"/>
</dbReference>
<accession>Q98K42</accession>
<proteinExistence type="predicted"/>
<sequence>MGVFMRQMSLTPELVALCHREEADPGPDLSWTELKDGDFQTLASRLSGEADEGPLWVFAYGSLIWKPEFESVEQRLATAFGWHRSFCLDMVRWRGSAAQPGLMMALERGGRCNGVIYRLPEGEKPAQIERLLRREISDHESVSSVRWLPVHTAQGALRALGFWVGVKGRGTSPGQPLDRVASILARACGHIGSGAEYLYNTVSHLEAFGIHDRNLWRLQELVADEVRAIHGRPVDEGSAPRQEQPSIA</sequence>
<dbReference type="InterPro" id="IPR036568">
    <property type="entry name" value="GGCT-like_sf"/>
</dbReference>
<reference evidence="3 4" key="1">
    <citation type="journal article" date="2000" name="DNA Res.">
        <title>Complete genome structure of the nitrogen-fixing symbiotic bacterium Mesorhizobium loti.</title>
        <authorList>
            <person name="Kaneko T."/>
            <person name="Nakamura Y."/>
            <person name="Sato S."/>
            <person name="Asamizu E."/>
            <person name="Kato T."/>
            <person name="Sasamoto S."/>
            <person name="Watanabe A."/>
            <person name="Idesawa K."/>
            <person name="Ishikawa A."/>
            <person name="Kawashima K."/>
            <person name="Kimura T."/>
            <person name="Kishida Y."/>
            <person name="Kiyokawa C."/>
            <person name="Kohara M."/>
            <person name="Matsumoto M."/>
            <person name="Matsuno A."/>
            <person name="Mochizuki Y."/>
            <person name="Nakayama S."/>
            <person name="Nakazaki N."/>
            <person name="Shimpo S."/>
            <person name="Sugimoto M."/>
            <person name="Takeuchi C."/>
            <person name="Yamada M."/>
            <person name="Tabata S."/>
        </authorList>
    </citation>
    <scope>NUCLEOTIDE SEQUENCE [LARGE SCALE GENOMIC DNA]</scope>
    <source>
        <strain evidence="4">LMG 29417 / CECT 9101 / MAFF 303099</strain>
    </source>
</reference>
<evidence type="ECO:0000256" key="1">
    <source>
        <dbReference type="ARBA" id="ARBA00012344"/>
    </source>
</evidence>
<dbReference type="EC" id="4.3.2.7" evidence="1"/>
<dbReference type="InterPro" id="IPR013024">
    <property type="entry name" value="GGCT-like"/>
</dbReference>
<dbReference type="InterPro" id="IPR006840">
    <property type="entry name" value="ChaC"/>
</dbReference>
<dbReference type="KEGG" id="mlo:mll1647"/>
<name>Q98K42_RHILO</name>
<protein>
    <recommendedName>
        <fullName evidence="1">glutathione-specific gamma-glutamylcyclotransferase</fullName>
        <ecNumber evidence="1">4.3.2.7</ecNumber>
    </recommendedName>
</protein>
<dbReference type="PANTHER" id="PTHR12192:SF2">
    <property type="entry name" value="GLUTATHIONE-SPECIFIC GAMMA-GLUTAMYLCYCLOTRANSFERASE 2"/>
    <property type="match status" value="1"/>
</dbReference>
<dbReference type="GO" id="GO:0061928">
    <property type="term" value="F:glutathione specific gamma-glutamylcyclotransferase activity"/>
    <property type="evidence" value="ECO:0007669"/>
    <property type="project" value="UniProtKB-EC"/>
</dbReference>
<dbReference type="AlphaFoldDB" id="Q98K42"/>
<dbReference type="eggNOG" id="COG3703">
    <property type="taxonomic scope" value="Bacteria"/>
</dbReference>
<dbReference type="EMBL" id="BA000012">
    <property type="protein sequence ID" value="BAB48972.1"/>
    <property type="molecule type" value="Genomic_DNA"/>
</dbReference>
<keyword evidence="2" id="KW-0456">Lyase</keyword>
<dbReference type="Gene3D" id="3.10.490.10">
    <property type="entry name" value="Gamma-glutamyl cyclotransferase-like"/>
    <property type="match status" value="1"/>
</dbReference>
<dbReference type="CDD" id="cd06661">
    <property type="entry name" value="GGCT_like"/>
    <property type="match status" value="1"/>
</dbReference>
<dbReference type="GO" id="GO:0005737">
    <property type="term" value="C:cytoplasm"/>
    <property type="evidence" value="ECO:0007669"/>
    <property type="project" value="TreeGrafter"/>
</dbReference>
<dbReference type="Pfam" id="PF04752">
    <property type="entry name" value="ChaC"/>
    <property type="match status" value="1"/>
</dbReference>
<evidence type="ECO:0000313" key="3">
    <source>
        <dbReference type="EMBL" id="BAB48972.1"/>
    </source>
</evidence>
<evidence type="ECO:0000256" key="2">
    <source>
        <dbReference type="ARBA" id="ARBA00023239"/>
    </source>
</evidence>
<organism evidence="3 4">
    <name type="scientific">Mesorhizobium japonicum (strain LMG 29417 / CECT 9101 / MAFF 303099)</name>
    <name type="common">Mesorhizobium loti (strain MAFF 303099)</name>
    <dbReference type="NCBI Taxonomy" id="266835"/>
    <lineage>
        <taxon>Bacteria</taxon>
        <taxon>Pseudomonadati</taxon>
        <taxon>Pseudomonadota</taxon>
        <taxon>Alphaproteobacteria</taxon>
        <taxon>Hyphomicrobiales</taxon>
        <taxon>Phyllobacteriaceae</taxon>
        <taxon>Mesorhizobium</taxon>
    </lineage>
</organism>
<dbReference type="Proteomes" id="UP000000552">
    <property type="component" value="Chromosome"/>
</dbReference>
<gene>
    <name evidence="3" type="ordered locus">mll1647</name>
</gene>